<dbReference type="PANTHER" id="PTHR36849">
    <property type="entry name" value="CYTOPLASMIC PROTEIN-RELATED"/>
    <property type="match status" value="1"/>
</dbReference>
<organism evidence="1">
    <name type="scientific">Desulfobacca acetoxidans</name>
    <dbReference type="NCBI Taxonomy" id="60893"/>
    <lineage>
        <taxon>Bacteria</taxon>
        <taxon>Pseudomonadati</taxon>
        <taxon>Thermodesulfobacteriota</taxon>
        <taxon>Desulfobaccia</taxon>
        <taxon>Desulfobaccales</taxon>
        <taxon>Desulfobaccaceae</taxon>
        <taxon>Desulfobacca</taxon>
    </lineage>
</organism>
<gene>
    <name evidence="1" type="ORF">ENW48_03820</name>
</gene>
<protein>
    <submittedName>
        <fullName evidence="1">DUF488 family protein</fullName>
    </submittedName>
</protein>
<accession>A0A7C5AL36</accession>
<name>A0A7C5AL36_9BACT</name>
<proteinExistence type="predicted"/>
<dbReference type="EMBL" id="DTKJ01000024">
    <property type="protein sequence ID" value="HGZ11331.1"/>
    <property type="molecule type" value="Genomic_DNA"/>
</dbReference>
<dbReference type="AlphaFoldDB" id="A0A7C5AL36"/>
<sequence length="127" mass="14783">MIKLKRIYEPPAESDGERLLVDRLWPRGISKDAAKLTQWLKDLAPSPGLRRWFRHNPERWSEFQDRYRTELMDPQKSAILQNVVERARRGPVTLLYAARDPEHNNAVVLKNLLAELLLNEDNQGASL</sequence>
<reference evidence="1" key="1">
    <citation type="journal article" date="2020" name="mSystems">
        <title>Genome- and Community-Level Interaction Insights into Carbon Utilization and Element Cycling Functions of Hydrothermarchaeota in Hydrothermal Sediment.</title>
        <authorList>
            <person name="Zhou Z."/>
            <person name="Liu Y."/>
            <person name="Xu W."/>
            <person name="Pan J."/>
            <person name="Luo Z.H."/>
            <person name="Li M."/>
        </authorList>
    </citation>
    <scope>NUCLEOTIDE SEQUENCE [LARGE SCALE GENOMIC DNA]</scope>
    <source>
        <strain evidence="1">SpSt-853</strain>
    </source>
</reference>
<dbReference type="PANTHER" id="PTHR36849:SF1">
    <property type="entry name" value="CYTOPLASMIC PROTEIN"/>
    <property type="match status" value="1"/>
</dbReference>
<evidence type="ECO:0000313" key="1">
    <source>
        <dbReference type="EMBL" id="HGZ11331.1"/>
    </source>
</evidence>
<dbReference type="InterPro" id="IPR052552">
    <property type="entry name" value="YeaO-like"/>
</dbReference>
<comment type="caution">
    <text evidence="1">The sequence shown here is derived from an EMBL/GenBank/DDBJ whole genome shotgun (WGS) entry which is preliminary data.</text>
</comment>
<dbReference type="Pfam" id="PF22752">
    <property type="entry name" value="DUF488-N3i"/>
    <property type="match status" value="1"/>
</dbReference>